<dbReference type="InterPro" id="IPR002078">
    <property type="entry name" value="Sigma_54_int"/>
</dbReference>
<dbReference type="CDD" id="cd00130">
    <property type="entry name" value="PAS"/>
    <property type="match status" value="1"/>
</dbReference>
<feature type="domain" description="Sigma-54 factor interaction" evidence="5">
    <location>
        <begin position="158"/>
        <end position="388"/>
    </location>
</feature>
<dbReference type="NCBIfam" id="TIGR00229">
    <property type="entry name" value="sensory_box"/>
    <property type="match status" value="1"/>
</dbReference>
<dbReference type="InterPro" id="IPR003593">
    <property type="entry name" value="AAA+_ATPase"/>
</dbReference>
<dbReference type="SMART" id="SM00382">
    <property type="entry name" value="AAA"/>
    <property type="match status" value="1"/>
</dbReference>
<evidence type="ECO:0000259" key="6">
    <source>
        <dbReference type="PROSITE" id="PS50112"/>
    </source>
</evidence>
<evidence type="ECO:0000259" key="5">
    <source>
        <dbReference type="PROSITE" id="PS50045"/>
    </source>
</evidence>
<dbReference type="Pfam" id="PF13188">
    <property type="entry name" value="PAS_8"/>
    <property type="match status" value="1"/>
</dbReference>
<dbReference type="PROSITE" id="PS50045">
    <property type="entry name" value="SIGMA54_INTERACT_4"/>
    <property type="match status" value="1"/>
</dbReference>
<dbReference type="Pfam" id="PF00158">
    <property type="entry name" value="Sigma54_activat"/>
    <property type="match status" value="1"/>
</dbReference>
<dbReference type="Gene3D" id="1.10.10.60">
    <property type="entry name" value="Homeodomain-like"/>
    <property type="match status" value="1"/>
</dbReference>
<keyword evidence="8" id="KW-1185">Reference proteome</keyword>
<dbReference type="PROSITE" id="PS00675">
    <property type="entry name" value="SIGMA54_INTERACT_1"/>
    <property type="match status" value="1"/>
</dbReference>
<dbReference type="SUPFAM" id="SSF52540">
    <property type="entry name" value="P-loop containing nucleoside triphosphate hydrolases"/>
    <property type="match status" value="1"/>
</dbReference>
<dbReference type="InterPro" id="IPR027417">
    <property type="entry name" value="P-loop_NTPase"/>
</dbReference>
<dbReference type="SMART" id="SM00091">
    <property type="entry name" value="PAS"/>
    <property type="match status" value="1"/>
</dbReference>
<dbReference type="InterPro" id="IPR000014">
    <property type="entry name" value="PAS"/>
</dbReference>
<dbReference type="InterPro" id="IPR058031">
    <property type="entry name" value="AAA_lid_NorR"/>
</dbReference>
<dbReference type="Gene3D" id="1.10.8.60">
    <property type="match status" value="1"/>
</dbReference>
<evidence type="ECO:0000256" key="2">
    <source>
        <dbReference type="ARBA" id="ARBA00022840"/>
    </source>
</evidence>
<feature type="domain" description="PAS" evidence="6">
    <location>
        <begin position="18"/>
        <end position="69"/>
    </location>
</feature>
<keyword evidence="2" id="KW-0067">ATP-binding</keyword>
<dbReference type="Proteomes" id="UP001407405">
    <property type="component" value="Unassembled WGS sequence"/>
</dbReference>
<evidence type="ECO:0000256" key="1">
    <source>
        <dbReference type="ARBA" id="ARBA00022741"/>
    </source>
</evidence>
<dbReference type="RefSeq" id="WP_343186226.1">
    <property type="nucleotide sequence ID" value="NZ_JBCITM010000010.1"/>
</dbReference>
<dbReference type="EMBL" id="JBCITM010000010">
    <property type="protein sequence ID" value="MEN1760903.1"/>
    <property type="molecule type" value="Genomic_DNA"/>
</dbReference>
<dbReference type="InterPro" id="IPR035965">
    <property type="entry name" value="PAS-like_dom_sf"/>
</dbReference>
<comment type="caution">
    <text evidence="7">The sequence shown here is derived from an EMBL/GenBank/DDBJ whole genome shotgun (WGS) entry which is preliminary data.</text>
</comment>
<dbReference type="InterPro" id="IPR009057">
    <property type="entry name" value="Homeodomain-like_sf"/>
</dbReference>
<sequence length="470" mass="53336">MGEQAEQSSMMLEDREQLLEMYNSIFDIIYNWIVVVDRQGIIRMINSRYCHFLGVEQQEAVGKHVTEIIENTRMHIVAQNGRREIGDIQQIKGNKMIADRIPIYQKGQLIGAVGTVIFKDVVELDAYVKRVGHMEKELDFYKKELKKALGTDNTFDNIIGTSQALQRAMNLAKRVASTKSNVLLLGESGTGKGLFASAIHNASPRSEYPLIKVNCAAIPSELLESELFGYEGGAFTGAKKSGKPGKFELAHKSSIFLDEIGDLPLNMQAKLLKVLQEKEIERVGGVKSQKVDIRIIAATNRNLEEMVKEKTFREDLYYRLNVINIRIPSLHERKEDIPMLADYLIRKTAKEMDRFVTEISPAAMRCLVEYQWPGNIRELENVIERAFNLVDKEAGITLKQLPTYLVAEQETEAVYAETLLKEAVEAVERKTISRCLNETMGNKYQTARLLGISRTSLYEKMEKYGIEVSK</sequence>
<dbReference type="Gene3D" id="3.40.50.300">
    <property type="entry name" value="P-loop containing nucleotide triphosphate hydrolases"/>
    <property type="match status" value="1"/>
</dbReference>
<reference evidence="7 8" key="1">
    <citation type="submission" date="2024-04" db="EMBL/GenBank/DDBJ databases">
        <title>Genome sequencing and metabolic network reconstruction of aminoacids and betaine degradation by Anoxynatronum sibiricum.</title>
        <authorList>
            <person name="Detkova E.N."/>
            <person name="Boltjanskaja Y.V."/>
            <person name="Mardanov A.V."/>
            <person name="Kevbrin V."/>
        </authorList>
    </citation>
    <scope>NUCLEOTIDE SEQUENCE [LARGE SCALE GENOMIC DNA]</scope>
    <source>
        <strain evidence="7 8">Z-7981</strain>
    </source>
</reference>
<keyword evidence="1" id="KW-0547">Nucleotide-binding</keyword>
<dbReference type="PANTHER" id="PTHR32071:SF57">
    <property type="entry name" value="C4-DICARBOXYLATE TRANSPORT TRANSCRIPTIONAL REGULATORY PROTEIN DCTD"/>
    <property type="match status" value="1"/>
</dbReference>
<keyword evidence="3" id="KW-0805">Transcription regulation</keyword>
<dbReference type="CDD" id="cd00009">
    <property type="entry name" value="AAA"/>
    <property type="match status" value="1"/>
</dbReference>
<evidence type="ECO:0000256" key="4">
    <source>
        <dbReference type="ARBA" id="ARBA00023163"/>
    </source>
</evidence>
<keyword evidence="4" id="KW-0804">Transcription</keyword>
<dbReference type="PROSITE" id="PS50112">
    <property type="entry name" value="PAS"/>
    <property type="match status" value="1"/>
</dbReference>
<proteinExistence type="predicted"/>
<evidence type="ECO:0000313" key="7">
    <source>
        <dbReference type="EMBL" id="MEN1760903.1"/>
    </source>
</evidence>
<dbReference type="Gene3D" id="3.30.450.20">
    <property type="entry name" value="PAS domain"/>
    <property type="match status" value="1"/>
</dbReference>
<dbReference type="Pfam" id="PF25601">
    <property type="entry name" value="AAA_lid_14"/>
    <property type="match status" value="1"/>
</dbReference>
<dbReference type="InterPro" id="IPR025944">
    <property type="entry name" value="Sigma_54_int_dom_CS"/>
</dbReference>
<dbReference type="Pfam" id="PF02954">
    <property type="entry name" value="HTH_8"/>
    <property type="match status" value="1"/>
</dbReference>
<dbReference type="SUPFAM" id="SSF46689">
    <property type="entry name" value="Homeodomain-like"/>
    <property type="match status" value="1"/>
</dbReference>
<name>A0ABU9VUR1_9CLOT</name>
<dbReference type="PANTHER" id="PTHR32071">
    <property type="entry name" value="TRANSCRIPTIONAL REGULATORY PROTEIN"/>
    <property type="match status" value="1"/>
</dbReference>
<evidence type="ECO:0000256" key="3">
    <source>
        <dbReference type="ARBA" id="ARBA00023015"/>
    </source>
</evidence>
<accession>A0ABU9VUR1</accession>
<dbReference type="PRINTS" id="PR01590">
    <property type="entry name" value="HTHFIS"/>
</dbReference>
<evidence type="ECO:0000313" key="8">
    <source>
        <dbReference type="Proteomes" id="UP001407405"/>
    </source>
</evidence>
<dbReference type="PROSITE" id="PS00688">
    <property type="entry name" value="SIGMA54_INTERACT_3"/>
    <property type="match status" value="1"/>
</dbReference>
<dbReference type="SUPFAM" id="SSF55785">
    <property type="entry name" value="PYP-like sensor domain (PAS domain)"/>
    <property type="match status" value="1"/>
</dbReference>
<organism evidence="7 8">
    <name type="scientific">Anoxynatronum sibiricum</name>
    <dbReference type="NCBI Taxonomy" id="210623"/>
    <lineage>
        <taxon>Bacteria</taxon>
        <taxon>Bacillati</taxon>
        <taxon>Bacillota</taxon>
        <taxon>Clostridia</taxon>
        <taxon>Eubacteriales</taxon>
        <taxon>Clostridiaceae</taxon>
        <taxon>Anoxynatronum</taxon>
    </lineage>
</organism>
<dbReference type="InterPro" id="IPR025662">
    <property type="entry name" value="Sigma_54_int_dom_ATP-bd_1"/>
</dbReference>
<dbReference type="InterPro" id="IPR002197">
    <property type="entry name" value="HTH_Fis"/>
</dbReference>
<gene>
    <name evidence="7" type="ORF">AAIG11_10475</name>
</gene>
<protein>
    <submittedName>
        <fullName evidence="7">Sigma 54-interacting transcriptional regulator</fullName>
    </submittedName>
</protein>